<dbReference type="InterPro" id="IPR014507">
    <property type="entry name" value="Baseplate_assembly_J_pred"/>
</dbReference>
<evidence type="ECO:0000259" key="3">
    <source>
        <dbReference type="Pfam" id="PF26079"/>
    </source>
</evidence>
<dbReference type="InterPro" id="IPR058531">
    <property type="entry name" value="Baseplate_J_M"/>
</dbReference>
<dbReference type="EMBL" id="BOVK01000026">
    <property type="protein sequence ID" value="GIQ69259.1"/>
    <property type="molecule type" value="Genomic_DNA"/>
</dbReference>
<dbReference type="Proteomes" id="UP000677918">
    <property type="component" value="Unassembled WGS sequence"/>
</dbReference>
<feature type="domain" description="Baseplate protein J-like barrel" evidence="1">
    <location>
        <begin position="96"/>
        <end position="183"/>
    </location>
</feature>
<dbReference type="Pfam" id="PF26079">
    <property type="entry name" value="Baseplate_J_C"/>
    <property type="match status" value="1"/>
</dbReference>
<dbReference type="PANTHER" id="PTHR35862:SF1">
    <property type="entry name" value="FELS-2 PROPHAGE PROTEIN"/>
    <property type="match status" value="1"/>
</dbReference>
<sequence length="372" mass="40634">MSIYDLPDIEFVDTNPEEIKNSIIAVYEAVAGKKLYPGDPVRLFLMTIADLIIQQRVLINQSAKMNLLRYATGDYLDQLGALTETPRLQAESATTTVRFTLSAPQPGATLIPPGTRVTPGNELYFTVVGGGDIPAGETEGDFLCECLESGVVGNGYAPGQINILVDPIPYVAAVANLTESVGGNDIESDDAYRERIYISPERFSVAGPTGAYEYWARTASKDISDVFVWSPSPGEVEIRPLLAEGQLPTQEVLGKVLTICNADHIRPLNDKVTVKAPEQTNYDIEIIYYIDSSRSADAVTIREAVSDAVEAYIMWQKSKIGRDIMPSELIRRIMNAGARRVDIMSPNYVEVAKTNIAIAETVNVTYGGLEDD</sequence>
<evidence type="ECO:0000313" key="5">
    <source>
        <dbReference type="Proteomes" id="UP000677918"/>
    </source>
</evidence>
<dbReference type="PANTHER" id="PTHR35862">
    <property type="entry name" value="FELS-2 PROPHAGE PROTEIN"/>
    <property type="match status" value="1"/>
</dbReference>
<evidence type="ECO:0008006" key="6">
    <source>
        <dbReference type="Google" id="ProtNLM"/>
    </source>
</evidence>
<feature type="domain" description="Baseplate J-like C-terminal" evidence="3">
    <location>
        <begin position="288"/>
        <end position="365"/>
    </location>
</feature>
<evidence type="ECO:0000259" key="2">
    <source>
        <dbReference type="Pfam" id="PF26078"/>
    </source>
</evidence>
<dbReference type="InterPro" id="IPR058530">
    <property type="entry name" value="Baseplate_J-like_C"/>
</dbReference>
<evidence type="ECO:0000259" key="1">
    <source>
        <dbReference type="Pfam" id="PF04865"/>
    </source>
</evidence>
<dbReference type="Pfam" id="PF04865">
    <property type="entry name" value="Baseplate_J"/>
    <property type="match status" value="1"/>
</dbReference>
<organism evidence="4 5">
    <name type="scientific">Xylanibacillus composti</name>
    <dbReference type="NCBI Taxonomy" id="1572762"/>
    <lineage>
        <taxon>Bacteria</taxon>
        <taxon>Bacillati</taxon>
        <taxon>Bacillota</taxon>
        <taxon>Bacilli</taxon>
        <taxon>Bacillales</taxon>
        <taxon>Paenibacillaceae</taxon>
        <taxon>Xylanibacillus</taxon>
    </lineage>
</organism>
<dbReference type="InterPro" id="IPR052726">
    <property type="entry name" value="Phage_Baseplate_Hub"/>
</dbReference>
<name>A0A8J4M229_9BACL</name>
<feature type="domain" description="Baseplate J-like central" evidence="2">
    <location>
        <begin position="205"/>
        <end position="276"/>
    </location>
</feature>
<comment type="caution">
    <text evidence="4">The sequence shown here is derived from an EMBL/GenBank/DDBJ whole genome shotgun (WGS) entry which is preliminary data.</text>
</comment>
<gene>
    <name evidence="4" type="ORF">XYCOK13_20830</name>
</gene>
<keyword evidence="5" id="KW-1185">Reference proteome</keyword>
<accession>A0A8J4M229</accession>
<protein>
    <recommendedName>
        <fullName evidence="6">Baseplate J/gp47 family protein</fullName>
    </recommendedName>
</protein>
<dbReference type="Pfam" id="PF26078">
    <property type="entry name" value="Baseplate_J_M"/>
    <property type="match status" value="1"/>
</dbReference>
<proteinExistence type="predicted"/>
<reference evidence="4" key="1">
    <citation type="submission" date="2021-04" db="EMBL/GenBank/DDBJ databases">
        <title>Draft genome sequence of Xylanibacillus composti strain K13.</title>
        <authorList>
            <person name="Uke A."/>
            <person name="Chhe C."/>
            <person name="Baramee S."/>
            <person name="Kosugi A."/>
        </authorList>
    </citation>
    <scope>NUCLEOTIDE SEQUENCE</scope>
    <source>
        <strain evidence="4">K13</strain>
    </source>
</reference>
<evidence type="ECO:0000313" key="4">
    <source>
        <dbReference type="EMBL" id="GIQ69259.1"/>
    </source>
</evidence>
<dbReference type="AlphaFoldDB" id="A0A8J4M229"/>
<dbReference type="RefSeq" id="WP_213412066.1">
    <property type="nucleotide sequence ID" value="NZ_BOVK01000026.1"/>
</dbReference>
<dbReference type="PIRSF" id="PIRSF020481">
    <property type="entry name" value="BAP"/>
    <property type="match status" value="1"/>
</dbReference>
<dbReference type="InterPro" id="IPR006949">
    <property type="entry name" value="Barrel_Baseplate_J-like"/>
</dbReference>